<accession>A0A915NUS2</accession>
<name>A0A915NUS2_9BILA</name>
<sequence length="280" mass="32700">MFMNETKFPTGTKSIKDNIVRQNLPLGANDSVIIKLKQGRTRKNFIEVTKSFRGQNTGWKYMDLPTLDVPEEAYNFVRALDEIIIACDGKKFCEYSNPNEELISLKLFTKFYDIFLNLLRDQEGRIFLEVLQKENGGMYRQFYIKIDALPWIRKTIAEILREYDDSEKLPPMPIKYINSNMFMMNQTNSGIHKEAIKSDLVLEKLQMGPYLCMNIKLEQGISGIKTIKITKIFRTPNTEWRWKFVDLPKLPVPEEAFKFVRALDEIIIACDGKKFCEYSS</sequence>
<dbReference type="Proteomes" id="UP000887560">
    <property type="component" value="Unplaced"/>
</dbReference>
<evidence type="ECO:0000313" key="2">
    <source>
        <dbReference type="WBParaSite" id="scf7180000420486.g5364"/>
    </source>
</evidence>
<organism evidence="1 2">
    <name type="scientific">Meloidogyne floridensis</name>
    <dbReference type="NCBI Taxonomy" id="298350"/>
    <lineage>
        <taxon>Eukaryota</taxon>
        <taxon>Metazoa</taxon>
        <taxon>Ecdysozoa</taxon>
        <taxon>Nematoda</taxon>
        <taxon>Chromadorea</taxon>
        <taxon>Rhabditida</taxon>
        <taxon>Tylenchina</taxon>
        <taxon>Tylenchomorpha</taxon>
        <taxon>Tylenchoidea</taxon>
        <taxon>Meloidogynidae</taxon>
        <taxon>Meloidogyninae</taxon>
        <taxon>Meloidogyne</taxon>
    </lineage>
</organism>
<dbReference type="AlphaFoldDB" id="A0A915NUS2"/>
<evidence type="ECO:0000313" key="1">
    <source>
        <dbReference type="Proteomes" id="UP000887560"/>
    </source>
</evidence>
<proteinExistence type="predicted"/>
<dbReference type="WBParaSite" id="scf7180000420486.g5364">
    <property type="protein sequence ID" value="scf7180000420486.g5364"/>
    <property type="gene ID" value="scf7180000420486.g5364"/>
</dbReference>
<reference evidence="2" key="1">
    <citation type="submission" date="2022-11" db="UniProtKB">
        <authorList>
            <consortium name="WormBaseParasite"/>
        </authorList>
    </citation>
    <scope>IDENTIFICATION</scope>
</reference>
<protein>
    <submittedName>
        <fullName evidence="2">Decapping nuclease</fullName>
    </submittedName>
</protein>
<keyword evidence="1" id="KW-1185">Reference proteome</keyword>